<dbReference type="Proteomes" id="UP000054359">
    <property type="component" value="Unassembled WGS sequence"/>
</dbReference>
<gene>
    <name evidence="1" type="ORF">X975_24230</name>
</gene>
<name>A0A087UG56_STEMI</name>
<sequence>MGIQNMVKSMKTEKTEVILWLTNPACIDALSCLEDYIYICKQDDELQDILNTAVTTYNEACSPENESVEIASAE</sequence>
<dbReference type="AlphaFoldDB" id="A0A087UG56"/>
<evidence type="ECO:0000313" key="1">
    <source>
        <dbReference type="EMBL" id="KFM76345.1"/>
    </source>
</evidence>
<evidence type="ECO:0000313" key="2">
    <source>
        <dbReference type="Proteomes" id="UP000054359"/>
    </source>
</evidence>
<protein>
    <submittedName>
        <fullName evidence="1">Uncharacterized protein</fullName>
    </submittedName>
</protein>
<keyword evidence="2" id="KW-1185">Reference proteome</keyword>
<proteinExistence type="predicted"/>
<accession>A0A087UG56</accession>
<dbReference type="EMBL" id="KK119661">
    <property type="protein sequence ID" value="KFM76345.1"/>
    <property type="molecule type" value="Genomic_DNA"/>
</dbReference>
<reference evidence="1 2" key="1">
    <citation type="submission" date="2013-11" db="EMBL/GenBank/DDBJ databases">
        <title>Genome sequencing of Stegodyphus mimosarum.</title>
        <authorList>
            <person name="Bechsgaard J."/>
        </authorList>
    </citation>
    <scope>NUCLEOTIDE SEQUENCE [LARGE SCALE GENOMIC DNA]</scope>
</reference>
<feature type="non-terminal residue" evidence="1">
    <location>
        <position position="74"/>
    </location>
</feature>
<organism evidence="1 2">
    <name type="scientific">Stegodyphus mimosarum</name>
    <name type="common">African social velvet spider</name>
    <dbReference type="NCBI Taxonomy" id="407821"/>
    <lineage>
        <taxon>Eukaryota</taxon>
        <taxon>Metazoa</taxon>
        <taxon>Ecdysozoa</taxon>
        <taxon>Arthropoda</taxon>
        <taxon>Chelicerata</taxon>
        <taxon>Arachnida</taxon>
        <taxon>Araneae</taxon>
        <taxon>Araneomorphae</taxon>
        <taxon>Entelegynae</taxon>
        <taxon>Eresoidea</taxon>
        <taxon>Eresidae</taxon>
        <taxon>Stegodyphus</taxon>
    </lineage>
</organism>